<dbReference type="SUPFAM" id="SSF158442">
    <property type="entry name" value="DsbB-like"/>
    <property type="match status" value="1"/>
</dbReference>
<dbReference type="PIRSF" id="PIRSF036659">
    <property type="entry name" value="BdbC"/>
    <property type="match status" value="1"/>
</dbReference>
<dbReference type="HAMAP" id="MF_00287">
    <property type="entry name" value="BdbC"/>
    <property type="match status" value="1"/>
</dbReference>
<keyword evidence="8 12" id="KW-0472">Membrane</keyword>
<keyword evidence="11 12" id="KW-0676">Redox-active center</keyword>
<feature type="transmembrane region" description="Helical" evidence="13">
    <location>
        <begin position="67"/>
        <end position="86"/>
    </location>
</feature>
<protein>
    <recommendedName>
        <fullName evidence="12">Probable disulfide formation protein</fullName>
    </recommendedName>
    <alternativeName>
        <fullName evidence="12">Disulfide oxidoreductase</fullName>
    </alternativeName>
    <alternativeName>
        <fullName evidence="12">Thiol-disulfide oxidoreductase</fullName>
    </alternativeName>
</protein>
<organism evidence="14 15">
    <name type="scientific">Alkalihalobacterium chitinilyticum</name>
    <dbReference type="NCBI Taxonomy" id="2980103"/>
    <lineage>
        <taxon>Bacteria</taxon>
        <taxon>Bacillati</taxon>
        <taxon>Bacillota</taxon>
        <taxon>Bacilli</taxon>
        <taxon>Bacillales</taxon>
        <taxon>Bacillaceae</taxon>
        <taxon>Alkalihalobacterium</taxon>
    </lineage>
</organism>
<dbReference type="PANTHER" id="PTHR43469:SF1">
    <property type="entry name" value="SPBETA PROPHAGE-DERIVED DISULFIDE BOND FORMATION PROTEIN B"/>
    <property type="match status" value="1"/>
</dbReference>
<accession>A0ABT5VAI4</accession>
<keyword evidence="12" id="KW-1003">Cell membrane</keyword>
<evidence type="ECO:0000256" key="13">
    <source>
        <dbReference type="SAM" id="Phobius"/>
    </source>
</evidence>
<keyword evidence="10 12" id="KW-0143">Chaperone</keyword>
<sequence length="142" mass="15954">MKNNIKQNENLLFAAWGVSLIATIGSLYFSEILSFIPCELCWYQRIFMYPIVIILGIAVVKKDTKQALYSAVFSGIGLIIAFYHYLVQKVPAMTKLDSCGLIPCASQYINWFGFITIPFLALVGFTIIFVISVVILKTNQGR</sequence>
<comment type="similarity">
    <text evidence="2 12">Belongs to the DsbB family. BdbC subfamily.</text>
</comment>
<dbReference type="Proteomes" id="UP001148125">
    <property type="component" value="Unassembled WGS sequence"/>
</dbReference>
<evidence type="ECO:0000256" key="5">
    <source>
        <dbReference type="ARBA" id="ARBA00022982"/>
    </source>
</evidence>
<keyword evidence="4 12" id="KW-0812">Transmembrane</keyword>
<dbReference type="InterPro" id="IPR003752">
    <property type="entry name" value="DiS_bond_form_DsbB/BdbC"/>
</dbReference>
<evidence type="ECO:0000256" key="12">
    <source>
        <dbReference type="HAMAP-Rule" id="MF_00287"/>
    </source>
</evidence>
<name>A0ABT5VAI4_9BACI</name>
<feature type="transmembrane region" description="Helical" evidence="13">
    <location>
        <begin position="111"/>
        <end position="136"/>
    </location>
</feature>
<evidence type="ECO:0000256" key="4">
    <source>
        <dbReference type="ARBA" id="ARBA00022692"/>
    </source>
</evidence>
<evidence type="ECO:0000256" key="7">
    <source>
        <dbReference type="ARBA" id="ARBA00023002"/>
    </source>
</evidence>
<keyword evidence="5 12" id="KW-0249">Electron transport</keyword>
<keyword evidence="15" id="KW-1185">Reference proteome</keyword>
<evidence type="ECO:0000256" key="3">
    <source>
        <dbReference type="ARBA" id="ARBA00022448"/>
    </source>
</evidence>
<proteinExistence type="inferred from homology"/>
<evidence type="ECO:0000313" key="15">
    <source>
        <dbReference type="Proteomes" id="UP001148125"/>
    </source>
</evidence>
<dbReference type="InterPro" id="IPR023380">
    <property type="entry name" value="DsbB-like_sf"/>
</dbReference>
<dbReference type="PANTHER" id="PTHR43469">
    <property type="entry name" value="DISULFIDE FORMATION PROTEIN-RELATED"/>
    <property type="match status" value="1"/>
</dbReference>
<feature type="transmembrane region" description="Helical" evidence="13">
    <location>
        <begin position="42"/>
        <end position="60"/>
    </location>
</feature>
<gene>
    <name evidence="12" type="primary">bdbC</name>
    <name evidence="14" type="ORF">N7Z68_03765</name>
</gene>
<evidence type="ECO:0000256" key="9">
    <source>
        <dbReference type="ARBA" id="ARBA00023157"/>
    </source>
</evidence>
<evidence type="ECO:0000256" key="8">
    <source>
        <dbReference type="ARBA" id="ARBA00023136"/>
    </source>
</evidence>
<comment type="function">
    <text evidence="12">Required for disulfide bond formation in some proteins.</text>
</comment>
<comment type="caution">
    <text evidence="14">The sequence shown here is derived from an EMBL/GenBank/DDBJ whole genome shotgun (WGS) entry which is preliminary data.</text>
</comment>
<comment type="caution">
    <text evidence="12">Lacks conserved residue(s) required for the propagation of feature annotation.</text>
</comment>
<feature type="disulfide bond" description="Redox-active" evidence="12">
    <location>
        <begin position="38"/>
        <end position="41"/>
    </location>
</feature>
<evidence type="ECO:0000256" key="1">
    <source>
        <dbReference type="ARBA" id="ARBA00004141"/>
    </source>
</evidence>
<keyword evidence="9 12" id="KW-1015">Disulfide bond</keyword>
<keyword evidence="6 12" id="KW-1133">Transmembrane helix</keyword>
<dbReference type="Pfam" id="PF02600">
    <property type="entry name" value="DsbB"/>
    <property type="match status" value="1"/>
</dbReference>
<dbReference type="InterPro" id="IPR012187">
    <property type="entry name" value="Disulphide_bond_form_BdbC"/>
</dbReference>
<evidence type="ECO:0000256" key="2">
    <source>
        <dbReference type="ARBA" id="ARBA00007602"/>
    </source>
</evidence>
<keyword evidence="7 12" id="KW-0560">Oxidoreductase</keyword>
<keyword evidence="3 12" id="KW-0813">Transport</keyword>
<dbReference type="Gene3D" id="1.20.1550.10">
    <property type="entry name" value="DsbB-like"/>
    <property type="match status" value="1"/>
</dbReference>
<reference evidence="14" key="1">
    <citation type="submission" date="2024-05" db="EMBL/GenBank/DDBJ databases">
        <title>Alkalihalobacillus sp. strain MEB203 novel alkaliphilic bacterium from Lonar Lake, India.</title>
        <authorList>
            <person name="Joshi A."/>
            <person name="Thite S."/>
            <person name="Mengade P."/>
        </authorList>
    </citation>
    <scope>NUCLEOTIDE SEQUENCE</scope>
    <source>
        <strain evidence="14">MEB 203</strain>
    </source>
</reference>
<feature type="transmembrane region" description="Helical" evidence="13">
    <location>
        <begin position="12"/>
        <end position="30"/>
    </location>
</feature>
<dbReference type="NCBIfam" id="NF002849">
    <property type="entry name" value="PRK03113.1"/>
    <property type="match status" value="1"/>
</dbReference>
<evidence type="ECO:0000313" key="14">
    <source>
        <dbReference type="EMBL" id="MDE5412489.1"/>
    </source>
</evidence>
<dbReference type="RefSeq" id="WP_275117120.1">
    <property type="nucleotide sequence ID" value="NZ_JAOTPO010000002.1"/>
</dbReference>
<evidence type="ECO:0000256" key="6">
    <source>
        <dbReference type="ARBA" id="ARBA00022989"/>
    </source>
</evidence>
<evidence type="ECO:0000256" key="10">
    <source>
        <dbReference type="ARBA" id="ARBA00023186"/>
    </source>
</evidence>
<comment type="subcellular location">
    <subcellularLocation>
        <location evidence="12">Cell membrane</location>
        <topology evidence="12">Multi-pass membrane protein</topology>
    </subcellularLocation>
    <subcellularLocation>
        <location evidence="1">Membrane</location>
        <topology evidence="1">Multi-pass membrane protein</topology>
    </subcellularLocation>
</comment>
<dbReference type="EMBL" id="JAOTPO010000002">
    <property type="protein sequence ID" value="MDE5412489.1"/>
    <property type="molecule type" value="Genomic_DNA"/>
</dbReference>
<evidence type="ECO:0000256" key="11">
    <source>
        <dbReference type="ARBA" id="ARBA00023284"/>
    </source>
</evidence>